<organism evidence="1">
    <name type="scientific">viral metagenome</name>
    <dbReference type="NCBI Taxonomy" id="1070528"/>
    <lineage>
        <taxon>unclassified sequences</taxon>
        <taxon>metagenomes</taxon>
        <taxon>organismal metagenomes</taxon>
    </lineage>
</organism>
<gene>
    <name evidence="1" type="ORF">MM415B01892_0013</name>
</gene>
<reference evidence="1" key="1">
    <citation type="submission" date="2020-03" db="EMBL/GenBank/DDBJ databases">
        <title>The deep terrestrial virosphere.</title>
        <authorList>
            <person name="Holmfeldt K."/>
            <person name="Nilsson E."/>
            <person name="Simone D."/>
            <person name="Lopez-Fernandez M."/>
            <person name="Wu X."/>
            <person name="de Brujin I."/>
            <person name="Lundin D."/>
            <person name="Andersson A."/>
            <person name="Bertilsson S."/>
            <person name="Dopson M."/>
        </authorList>
    </citation>
    <scope>NUCLEOTIDE SEQUENCE</scope>
    <source>
        <strain evidence="1">MM415B01892</strain>
    </source>
</reference>
<evidence type="ECO:0000313" key="1">
    <source>
        <dbReference type="EMBL" id="QJA56255.1"/>
    </source>
</evidence>
<accession>A0A6M3IFR1</accession>
<name>A0A6M3IFR1_9ZZZZ</name>
<sequence length="51" mass="6067">MKKGDIIEVRLNKKGYVKAELIKENHETVIVRLLHDNHTIERSKKRDLKND</sequence>
<dbReference type="AlphaFoldDB" id="A0A6M3IFR1"/>
<protein>
    <submittedName>
        <fullName evidence="1">Uncharacterized protein</fullName>
    </submittedName>
</protein>
<proteinExistence type="predicted"/>
<dbReference type="EMBL" id="MT141208">
    <property type="protein sequence ID" value="QJA56255.1"/>
    <property type="molecule type" value="Genomic_DNA"/>
</dbReference>